<accession>A0A246BTB9</accession>
<reference evidence="1 2" key="1">
    <citation type="submission" date="2017-05" db="EMBL/GenBank/DDBJ databases">
        <title>De novo genome assembly of Deniococcus indicus strain DR1.</title>
        <authorList>
            <person name="Chauhan D."/>
            <person name="Yennamalli R.M."/>
            <person name="Priyadarshini R."/>
        </authorList>
    </citation>
    <scope>NUCLEOTIDE SEQUENCE [LARGE SCALE GENOMIC DNA]</scope>
    <source>
        <strain evidence="1 2">DR1</strain>
    </source>
</reference>
<dbReference type="Proteomes" id="UP000197208">
    <property type="component" value="Unassembled WGS sequence"/>
</dbReference>
<organism evidence="1 2">
    <name type="scientific">Deinococcus indicus</name>
    <dbReference type="NCBI Taxonomy" id="223556"/>
    <lineage>
        <taxon>Bacteria</taxon>
        <taxon>Thermotogati</taxon>
        <taxon>Deinococcota</taxon>
        <taxon>Deinococci</taxon>
        <taxon>Deinococcales</taxon>
        <taxon>Deinococcaceae</taxon>
        <taxon>Deinococcus</taxon>
    </lineage>
</organism>
<dbReference type="AlphaFoldDB" id="A0A246BTB9"/>
<dbReference type="RefSeq" id="WP_088246629.1">
    <property type="nucleotide sequence ID" value="NZ_NHMK01000003.1"/>
</dbReference>
<sequence>MTRPPTALEILELLSTRARYREWLTGGHLEADHGMITDNLARVTAQIEALTHRQVAEALEQLRAQAAPWTAAELEDLRLLAWALGPENDGQLTITSGRALADTLSIAKMVDPAPGRGRLLPELEALMSVSVREWLLIHRALNALLGQAPQALPEPEAPAAAPTAGEEPETLLERILDTLPNCRDFKLTAPDRDGEWTASFMYDHCAFEGQGSSPEAALIEASVERTIADHYYYADGARLSEAQMTDLLNTAYMTHLGHLPGHGYRGSYLKEDVE</sequence>
<name>A0A246BTB9_9DEIO</name>
<proteinExistence type="predicted"/>
<gene>
    <name evidence="1" type="ORF">CBQ26_00320</name>
</gene>
<comment type="caution">
    <text evidence="1">The sequence shown here is derived from an EMBL/GenBank/DDBJ whole genome shotgun (WGS) entry which is preliminary data.</text>
</comment>
<keyword evidence="2" id="KW-1185">Reference proteome</keyword>
<dbReference type="EMBL" id="NHMK01000003">
    <property type="protein sequence ID" value="OWL98936.1"/>
    <property type="molecule type" value="Genomic_DNA"/>
</dbReference>
<protein>
    <submittedName>
        <fullName evidence="1">Uncharacterized protein</fullName>
    </submittedName>
</protein>
<evidence type="ECO:0000313" key="2">
    <source>
        <dbReference type="Proteomes" id="UP000197208"/>
    </source>
</evidence>
<evidence type="ECO:0000313" key="1">
    <source>
        <dbReference type="EMBL" id="OWL98936.1"/>
    </source>
</evidence>